<dbReference type="InterPro" id="IPR009050">
    <property type="entry name" value="Globin-like_sf"/>
</dbReference>
<protein>
    <recommendedName>
        <fullName evidence="2">Diguanylate cyclase DosC</fullName>
        <ecNumber evidence="1">2.7.7.65</ecNumber>
    </recommendedName>
    <alternativeName>
        <fullName evidence="3">Direct oxygen-sensing cyclase</fullName>
    </alternativeName>
</protein>
<dbReference type="Pfam" id="PF21118">
    <property type="entry name" value="DosC_2nd"/>
    <property type="match status" value="1"/>
</dbReference>
<dbReference type="InterPro" id="IPR029787">
    <property type="entry name" value="Nucleotide_cyclase"/>
</dbReference>
<dbReference type="InterPro" id="IPR012292">
    <property type="entry name" value="Globin/Proto"/>
</dbReference>
<dbReference type="EC" id="2.7.7.65" evidence="1"/>
<gene>
    <name evidence="6" type="ORF">SAMN04487964_1072</name>
</gene>
<evidence type="ECO:0000256" key="3">
    <source>
        <dbReference type="ARBA" id="ARBA00029839"/>
    </source>
</evidence>
<evidence type="ECO:0000256" key="1">
    <source>
        <dbReference type="ARBA" id="ARBA00012528"/>
    </source>
</evidence>
<dbReference type="Pfam" id="PF00990">
    <property type="entry name" value="GGDEF"/>
    <property type="match status" value="1"/>
</dbReference>
<evidence type="ECO:0000259" key="5">
    <source>
        <dbReference type="PROSITE" id="PS50887"/>
    </source>
</evidence>
<evidence type="ECO:0000313" key="6">
    <source>
        <dbReference type="EMBL" id="SMR74541.1"/>
    </source>
</evidence>
<dbReference type="SUPFAM" id="SSF55073">
    <property type="entry name" value="Nucleotide cyclase"/>
    <property type="match status" value="1"/>
</dbReference>
<evidence type="ECO:0000313" key="7">
    <source>
        <dbReference type="Proteomes" id="UP001159257"/>
    </source>
</evidence>
<dbReference type="Gene3D" id="3.30.70.270">
    <property type="match status" value="1"/>
</dbReference>
<dbReference type="EMBL" id="FXWV01000007">
    <property type="protein sequence ID" value="SMR74541.1"/>
    <property type="molecule type" value="Genomic_DNA"/>
</dbReference>
<dbReference type="InterPro" id="IPR044398">
    <property type="entry name" value="Globin-sensor_dom"/>
</dbReference>
<dbReference type="PANTHER" id="PTHR45138:SF9">
    <property type="entry name" value="DIGUANYLATE CYCLASE DGCM-RELATED"/>
    <property type="match status" value="1"/>
</dbReference>
<evidence type="ECO:0000256" key="2">
    <source>
        <dbReference type="ARBA" id="ARBA00015125"/>
    </source>
</evidence>
<dbReference type="Gene3D" id="1.10.490.10">
    <property type="entry name" value="Globins"/>
    <property type="match status" value="1"/>
</dbReference>
<dbReference type="InterPro" id="IPR050469">
    <property type="entry name" value="Diguanylate_Cyclase"/>
</dbReference>
<evidence type="ECO:0000256" key="4">
    <source>
        <dbReference type="ARBA" id="ARBA00034247"/>
    </source>
</evidence>
<dbReference type="InterPro" id="IPR000160">
    <property type="entry name" value="GGDEF_dom"/>
</dbReference>
<dbReference type="Pfam" id="PF11563">
    <property type="entry name" value="Protoglobin"/>
    <property type="match status" value="1"/>
</dbReference>
<dbReference type="InterPro" id="IPR043128">
    <property type="entry name" value="Rev_trsase/Diguanyl_cyclase"/>
</dbReference>
<proteinExistence type="predicted"/>
<accession>A0ABY1S003</accession>
<dbReference type="SMART" id="SM00267">
    <property type="entry name" value="GGDEF"/>
    <property type="match status" value="1"/>
</dbReference>
<sequence length="405" mass="45753">MQRWVSGLFCAGTDEDVQRLIAEQRKIGEVHARIDIPLHLVLRGARCLKDRFAQLLHEVDHLSADARYSAIRLVADTIDLAMEIMGHAYELSHDRNSRAEEAYRLFAITQNIANEKEHQRAALFDWENQLMFSQAIGTKSSEMPRIQASDFGLWFRHKGIHAFEGSAEAAVVMDTMEEIDNVLLPLFGADDNSVNSKLSNIHLLRDLRDKVKSIRFHLSNLFEQNNELESGRDVLTRLLNRKFMPVVLSKQISQARSQKTSFAVFAIDIDYFKRVNDTYGHQAGDAVLQQLSLILVNNSRSGDYLFRLGGEEFLLIAVDMDATRARSMAEKLRKSVEQEAFRLSEGKELNATISIGIACFDGHPDYQRLVRRADDALYHAKNTGRNKVVVDLAGDALADSQSGHP</sequence>
<comment type="catalytic activity">
    <reaction evidence="4">
        <text>2 GTP = 3',3'-c-di-GMP + 2 diphosphate</text>
        <dbReference type="Rhea" id="RHEA:24898"/>
        <dbReference type="ChEBI" id="CHEBI:33019"/>
        <dbReference type="ChEBI" id="CHEBI:37565"/>
        <dbReference type="ChEBI" id="CHEBI:58805"/>
        <dbReference type="EC" id="2.7.7.65"/>
    </reaction>
</comment>
<reference evidence="6 7" key="1">
    <citation type="submission" date="2017-05" db="EMBL/GenBank/DDBJ databases">
        <authorList>
            <person name="Varghese N."/>
            <person name="Submissions S."/>
        </authorList>
    </citation>
    <scope>NUCLEOTIDE SEQUENCE [LARGE SCALE GENOMIC DNA]</scope>
    <source>
        <strain evidence="6 7">CGMCC 1.7287</strain>
    </source>
</reference>
<dbReference type="CDD" id="cd01949">
    <property type="entry name" value="GGDEF"/>
    <property type="match status" value="1"/>
</dbReference>
<dbReference type="Proteomes" id="UP001159257">
    <property type="component" value="Unassembled WGS sequence"/>
</dbReference>
<dbReference type="PANTHER" id="PTHR45138">
    <property type="entry name" value="REGULATORY COMPONENTS OF SENSORY TRANSDUCTION SYSTEM"/>
    <property type="match status" value="1"/>
</dbReference>
<comment type="caution">
    <text evidence="6">The sequence shown here is derived from an EMBL/GenBank/DDBJ whole genome shotgun (WGS) entry which is preliminary data.</text>
</comment>
<feature type="domain" description="GGDEF" evidence="5">
    <location>
        <begin position="260"/>
        <end position="393"/>
    </location>
</feature>
<dbReference type="SUPFAM" id="SSF46458">
    <property type="entry name" value="Globin-like"/>
    <property type="match status" value="1"/>
</dbReference>
<dbReference type="NCBIfam" id="TIGR00254">
    <property type="entry name" value="GGDEF"/>
    <property type="match status" value="1"/>
</dbReference>
<name>A0ABY1S003_9GAMM</name>
<dbReference type="PROSITE" id="PS50887">
    <property type="entry name" value="GGDEF"/>
    <property type="match status" value="1"/>
</dbReference>
<dbReference type="InterPro" id="IPR048442">
    <property type="entry name" value="DosC_2nd"/>
</dbReference>
<keyword evidence="7" id="KW-1185">Reference proteome</keyword>
<organism evidence="6 7">
    <name type="scientific">Marinobacterium sediminicola</name>
    <dbReference type="NCBI Taxonomy" id="518898"/>
    <lineage>
        <taxon>Bacteria</taxon>
        <taxon>Pseudomonadati</taxon>
        <taxon>Pseudomonadota</taxon>
        <taxon>Gammaproteobacteria</taxon>
        <taxon>Oceanospirillales</taxon>
        <taxon>Oceanospirillaceae</taxon>
        <taxon>Marinobacterium</taxon>
    </lineage>
</organism>